<comment type="subcellular location">
    <subcellularLocation>
        <location evidence="1 12">Cytoplasm</location>
    </subcellularLocation>
</comment>
<dbReference type="SUPFAM" id="SSF55681">
    <property type="entry name" value="Class II aaRS and biotin synthetases"/>
    <property type="match status" value="1"/>
</dbReference>
<evidence type="ECO:0000256" key="7">
    <source>
        <dbReference type="ARBA" id="ARBA00022840"/>
    </source>
</evidence>
<keyword evidence="4 12" id="KW-0963">Cytoplasm</keyword>
<evidence type="ECO:0000313" key="18">
    <source>
        <dbReference type="Proteomes" id="UP000203229"/>
    </source>
</evidence>
<comment type="pathway">
    <text evidence="2 12">Aminoacyl-tRNA biosynthesis; selenocysteinyl-tRNA(Sec) biosynthesis; L-seryl-tRNA(Sec) from L-serine and tRNA(Sec): step 1/1.</text>
</comment>
<comment type="catalytic activity">
    <reaction evidence="10 12">
        <text>tRNA(Sec) + L-serine + ATP = L-seryl-tRNA(Sec) + AMP + diphosphate + H(+)</text>
        <dbReference type="Rhea" id="RHEA:42580"/>
        <dbReference type="Rhea" id="RHEA-COMP:9742"/>
        <dbReference type="Rhea" id="RHEA-COMP:10128"/>
        <dbReference type="ChEBI" id="CHEBI:15378"/>
        <dbReference type="ChEBI" id="CHEBI:30616"/>
        <dbReference type="ChEBI" id="CHEBI:33019"/>
        <dbReference type="ChEBI" id="CHEBI:33384"/>
        <dbReference type="ChEBI" id="CHEBI:78442"/>
        <dbReference type="ChEBI" id="CHEBI:78533"/>
        <dbReference type="ChEBI" id="CHEBI:456215"/>
        <dbReference type="EC" id="6.1.1.11"/>
    </reaction>
</comment>
<keyword evidence="9 12" id="KW-0030">Aminoacyl-tRNA synthetase</keyword>
<comment type="subunit">
    <text evidence="12">Homodimer. The tRNA molecule binds across the dimer.</text>
</comment>
<dbReference type="PROSITE" id="PS50862">
    <property type="entry name" value="AA_TRNA_LIGASE_II"/>
    <property type="match status" value="1"/>
</dbReference>
<evidence type="ECO:0000256" key="9">
    <source>
        <dbReference type="ARBA" id="ARBA00023146"/>
    </source>
</evidence>
<dbReference type="EC" id="6.1.1.11" evidence="12"/>
<dbReference type="PANTHER" id="PTHR43697:SF1">
    <property type="entry name" value="SERINE--TRNA LIGASE"/>
    <property type="match status" value="1"/>
</dbReference>
<evidence type="ECO:0000256" key="1">
    <source>
        <dbReference type="ARBA" id="ARBA00004496"/>
    </source>
</evidence>
<organism evidence="17 18">
    <name type="scientific">Spiroplasma corruscae</name>
    <dbReference type="NCBI Taxonomy" id="216934"/>
    <lineage>
        <taxon>Bacteria</taxon>
        <taxon>Bacillati</taxon>
        <taxon>Mycoplasmatota</taxon>
        <taxon>Mollicutes</taxon>
        <taxon>Entomoplasmatales</taxon>
        <taxon>Spiroplasmataceae</taxon>
        <taxon>Spiroplasma</taxon>
    </lineage>
</organism>
<dbReference type="GO" id="GO:0016260">
    <property type="term" value="P:selenocysteine biosynthetic process"/>
    <property type="evidence" value="ECO:0007669"/>
    <property type="project" value="UniProtKB-UniRule"/>
</dbReference>
<proteinExistence type="inferred from homology"/>
<dbReference type="AlphaFoldDB" id="A0A222EQ02"/>
<keyword evidence="7 12" id="KW-0067">ATP-binding</keyword>
<dbReference type="Pfam" id="PF00587">
    <property type="entry name" value="tRNA-synt_2b"/>
    <property type="match status" value="1"/>
</dbReference>
<dbReference type="Gene3D" id="1.10.287.40">
    <property type="entry name" value="Serine-tRNA synthetase, tRNA binding domain"/>
    <property type="match status" value="1"/>
</dbReference>
<comment type="caution">
    <text evidence="12">Lacks conserved residue(s) required for the propagation of feature annotation.</text>
</comment>
<keyword evidence="6 12" id="KW-0547">Nucleotide-binding</keyword>
<dbReference type="OrthoDB" id="9804647at2"/>
<dbReference type="PRINTS" id="PR00981">
    <property type="entry name" value="TRNASYNTHSER"/>
</dbReference>
<dbReference type="UniPathway" id="UPA00906">
    <property type="reaction ID" value="UER00895"/>
</dbReference>
<evidence type="ECO:0000256" key="5">
    <source>
        <dbReference type="ARBA" id="ARBA00022598"/>
    </source>
</evidence>
<feature type="binding site" evidence="13">
    <location>
        <position position="226"/>
    </location>
    <ligand>
        <name>L-serine</name>
        <dbReference type="ChEBI" id="CHEBI:33384"/>
    </ligand>
</feature>
<evidence type="ECO:0000259" key="16">
    <source>
        <dbReference type="PROSITE" id="PS50862"/>
    </source>
</evidence>
<feature type="coiled-coil region" evidence="15">
    <location>
        <begin position="8"/>
        <end position="35"/>
    </location>
</feature>
<dbReference type="InterPro" id="IPR002314">
    <property type="entry name" value="aa-tRNA-synt_IIb"/>
</dbReference>
<dbReference type="PANTHER" id="PTHR43697">
    <property type="entry name" value="SERYL-TRNA SYNTHETASE"/>
    <property type="match status" value="1"/>
</dbReference>
<dbReference type="GO" id="GO:0006434">
    <property type="term" value="P:seryl-tRNA aminoacylation"/>
    <property type="evidence" value="ECO:0007669"/>
    <property type="project" value="UniProtKB-UniRule"/>
</dbReference>
<evidence type="ECO:0000256" key="13">
    <source>
        <dbReference type="PIRSR" id="PIRSR001529-1"/>
    </source>
</evidence>
<dbReference type="InterPro" id="IPR010978">
    <property type="entry name" value="tRNA-bd_arm"/>
</dbReference>
<keyword evidence="8 12" id="KW-0648">Protein biosynthesis</keyword>
<evidence type="ECO:0000256" key="12">
    <source>
        <dbReference type="HAMAP-Rule" id="MF_00176"/>
    </source>
</evidence>
<reference evidence="17 18" key="1">
    <citation type="submission" date="2017-07" db="EMBL/GenBank/DDBJ databases">
        <title>Complete genome sequence of Spiroplasma corruscae EC-1 (DSM 19793).</title>
        <authorList>
            <person name="Tsai Y.-M."/>
            <person name="Lo W.-S."/>
            <person name="Kuo C.-H."/>
        </authorList>
    </citation>
    <scope>NUCLEOTIDE SEQUENCE [LARGE SCALE GENOMIC DNA]</scope>
    <source>
        <strain evidence="17 18">EC-1</strain>
    </source>
</reference>
<dbReference type="SUPFAM" id="SSF46589">
    <property type="entry name" value="tRNA-binding arm"/>
    <property type="match status" value="1"/>
</dbReference>
<dbReference type="InterPro" id="IPR033729">
    <property type="entry name" value="SerRS_core"/>
</dbReference>
<gene>
    <name evidence="12 17" type="primary">serS</name>
    <name evidence="17" type="ORF">SCORR_v1c08460</name>
</gene>
<comment type="domain">
    <text evidence="12">Consists of two distinct domains, a catalytic core and a N-terminal extension that is involved in tRNA binding.</text>
</comment>
<dbReference type="InterPro" id="IPR002317">
    <property type="entry name" value="Ser-tRNA-ligase_type_1"/>
</dbReference>
<dbReference type="Pfam" id="PF02403">
    <property type="entry name" value="Seryl_tRNA_N"/>
    <property type="match status" value="1"/>
</dbReference>
<feature type="binding site" evidence="12 14">
    <location>
        <begin position="257"/>
        <end position="259"/>
    </location>
    <ligand>
        <name>ATP</name>
        <dbReference type="ChEBI" id="CHEBI:30616"/>
    </ligand>
</feature>
<comment type="similarity">
    <text evidence="3 12">Belongs to the class-II aminoacyl-tRNA synthetase family. Type-1 seryl-tRNA synthetase subfamily.</text>
</comment>
<evidence type="ECO:0000256" key="14">
    <source>
        <dbReference type="PIRSR" id="PIRSR001529-2"/>
    </source>
</evidence>
<keyword evidence="18" id="KW-1185">Reference proteome</keyword>
<evidence type="ECO:0000256" key="11">
    <source>
        <dbReference type="ARBA" id="ARBA00048823"/>
    </source>
</evidence>
<dbReference type="EMBL" id="CP022535">
    <property type="protein sequence ID" value="ASP28618.1"/>
    <property type="molecule type" value="Genomic_DNA"/>
</dbReference>
<dbReference type="HAMAP" id="MF_00176">
    <property type="entry name" value="Ser_tRNA_synth_type1"/>
    <property type="match status" value="1"/>
</dbReference>
<sequence>MIDLKYIEENKEEVKKNLSRRNESYKTQIDEVIELNTQRKSLQKIVDDLRFERNKLSNSFSELDKDEKEKTKQKVKSINEKLECNVEKLKQIKESMDKILNSLPNLLDNSTPDGNDEDDNVELFSWEPSLWKTKNIDHWDIAEKLNLVDFKLGAKFSGSRFVVYKENGAKLIRALGWVLLDFHIKNGFKELSVPVIVNPNLMYGTGQLPKFEEDAFKTGEQYLIPTGEVPLTNIYNNEVIDSKMLPIYLTTNSLCFRKEAGSAGKDTKGLIRMHQFNKVEMVKIVKPETSFKELEEMMQNASDILKLFNLRHRVIKLCSGDIGFSSTKTYDLEVWFPAQEKFREISSCSNCLDFQARRMNTRYKEDDNTMFVHTLNGSGLAIDRLFAAILENYYEDGKLKLPEVLRPYFENKEYL</sequence>
<evidence type="ECO:0000256" key="4">
    <source>
        <dbReference type="ARBA" id="ARBA00022490"/>
    </source>
</evidence>
<feature type="binding site" evidence="12 14">
    <location>
        <begin position="344"/>
        <end position="347"/>
    </location>
    <ligand>
        <name>ATP</name>
        <dbReference type="ChEBI" id="CHEBI:30616"/>
    </ligand>
</feature>
<protein>
    <recommendedName>
        <fullName evidence="12">Serine--tRNA ligase</fullName>
        <ecNumber evidence="12">6.1.1.11</ecNumber>
    </recommendedName>
    <alternativeName>
        <fullName evidence="12">Seryl-tRNA synthetase</fullName>
        <shortName evidence="12">SerRS</shortName>
    </alternativeName>
    <alternativeName>
        <fullName evidence="12">Seryl-tRNA(Ser/Sec) synthetase</fullName>
    </alternativeName>
</protein>
<evidence type="ECO:0000256" key="3">
    <source>
        <dbReference type="ARBA" id="ARBA00010728"/>
    </source>
</evidence>
<evidence type="ECO:0000313" key="17">
    <source>
        <dbReference type="EMBL" id="ASP28618.1"/>
    </source>
</evidence>
<accession>A0A222EQ02</accession>
<dbReference type="InterPro" id="IPR042103">
    <property type="entry name" value="SerRS_1_N_sf"/>
</dbReference>
<feature type="binding site" evidence="13">
    <location>
        <position position="257"/>
    </location>
    <ligand>
        <name>L-serine</name>
        <dbReference type="ChEBI" id="CHEBI:33384"/>
    </ligand>
</feature>
<dbReference type="KEGG" id="scou:SCORR_v1c08460"/>
<keyword evidence="5 12" id="KW-0436">Ligase</keyword>
<dbReference type="InterPro" id="IPR006195">
    <property type="entry name" value="aa-tRNA-synth_II"/>
</dbReference>
<keyword evidence="15" id="KW-0175">Coiled coil</keyword>
<feature type="binding site" evidence="12">
    <location>
        <position position="378"/>
    </location>
    <ligand>
        <name>L-serine</name>
        <dbReference type="ChEBI" id="CHEBI:33384"/>
    </ligand>
</feature>
<dbReference type="InterPro" id="IPR045864">
    <property type="entry name" value="aa-tRNA-synth_II/BPL/LPL"/>
</dbReference>
<dbReference type="Gene3D" id="3.30.930.10">
    <property type="entry name" value="Bira Bifunctional Protein, Domain 2"/>
    <property type="match status" value="1"/>
</dbReference>
<dbReference type="NCBIfam" id="TIGR00414">
    <property type="entry name" value="serS"/>
    <property type="match status" value="1"/>
</dbReference>
<feature type="binding site" evidence="12 13">
    <location>
        <position position="280"/>
    </location>
    <ligand>
        <name>L-serine</name>
        <dbReference type="ChEBI" id="CHEBI:33384"/>
    </ligand>
</feature>
<feature type="domain" description="Aminoacyl-transfer RNA synthetases class-II family profile" evidence="16">
    <location>
        <begin position="137"/>
        <end position="402"/>
    </location>
</feature>
<evidence type="ECO:0000256" key="10">
    <source>
        <dbReference type="ARBA" id="ARBA00047929"/>
    </source>
</evidence>
<dbReference type="GO" id="GO:0004828">
    <property type="term" value="F:serine-tRNA ligase activity"/>
    <property type="evidence" value="ECO:0007669"/>
    <property type="project" value="UniProtKB-UniRule"/>
</dbReference>
<evidence type="ECO:0000256" key="2">
    <source>
        <dbReference type="ARBA" id="ARBA00005045"/>
    </source>
</evidence>
<name>A0A222EQ02_9MOLU</name>
<dbReference type="GO" id="GO:0005524">
    <property type="term" value="F:ATP binding"/>
    <property type="evidence" value="ECO:0007669"/>
    <property type="project" value="UniProtKB-UniRule"/>
</dbReference>
<comment type="function">
    <text evidence="12">Catalyzes the attachment of serine to tRNA(Ser). Is also able to aminoacylate tRNA(Sec) with serine, to form the misacylated tRNA L-seryl-tRNA(Sec), which will be further converted into selenocysteinyl-tRNA(Sec).</text>
</comment>
<evidence type="ECO:0000256" key="15">
    <source>
        <dbReference type="SAM" id="Coils"/>
    </source>
</evidence>
<feature type="binding site" evidence="13">
    <location>
        <position position="376"/>
    </location>
    <ligand>
        <name>L-serine</name>
        <dbReference type="ChEBI" id="CHEBI:33384"/>
    </ligand>
</feature>
<evidence type="ECO:0000256" key="6">
    <source>
        <dbReference type="ARBA" id="ARBA00022741"/>
    </source>
</evidence>
<dbReference type="RefSeq" id="WP_094049525.1">
    <property type="nucleotide sequence ID" value="NZ_CP022535.1"/>
</dbReference>
<feature type="binding site" evidence="12">
    <location>
        <begin position="226"/>
        <end position="228"/>
    </location>
    <ligand>
        <name>L-serine</name>
        <dbReference type="ChEBI" id="CHEBI:33384"/>
    </ligand>
</feature>
<comment type="catalytic activity">
    <reaction evidence="11 12">
        <text>tRNA(Ser) + L-serine + ATP = L-seryl-tRNA(Ser) + AMP + diphosphate + H(+)</text>
        <dbReference type="Rhea" id="RHEA:12292"/>
        <dbReference type="Rhea" id="RHEA-COMP:9669"/>
        <dbReference type="Rhea" id="RHEA-COMP:9703"/>
        <dbReference type="ChEBI" id="CHEBI:15378"/>
        <dbReference type="ChEBI" id="CHEBI:30616"/>
        <dbReference type="ChEBI" id="CHEBI:33019"/>
        <dbReference type="ChEBI" id="CHEBI:33384"/>
        <dbReference type="ChEBI" id="CHEBI:78442"/>
        <dbReference type="ChEBI" id="CHEBI:78533"/>
        <dbReference type="ChEBI" id="CHEBI:456215"/>
        <dbReference type="EC" id="6.1.1.11"/>
    </reaction>
</comment>
<evidence type="ECO:0000256" key="8">
    <source>
        <dbReference type="ARBA" id="ARBA00022917"/>
    </source>
</evidence>
<dbReference type="PIRSF" id="PIRSF001529">
    <property type="entry name" value="Ser-tRNA-synth_IIa"/>
    <property type="match status" value="1"/>
</dbReference>
<dbReference type="Proteomes" id="UP000203229">
    <property type="component" value="Chromosome"/>
</dbReference>
<feature type="coiled-coil region" evidence="15">
    <location>
        <begin position="65"/>
        <end position="99"/>
    </location>
</feature>
<dbReference type="CDD" id="cd00770">
    <property type="entry name" value="SerRS_core"/>
    <property type="match status" value="1"/>
</dbReference>
<dbReference type="InterPro" id="IPR015866">
    <property type="entry name" value="Ser-tRNA-synth_1_N"/>
</dbReference>
<dbReference type="GO" id="GO:0005737">
    <property type="term" value="C:cytoplasm"/>
    <property type="evidence" value="ECO:0007669"/>
    <property type="project" value="UniProtKB-SubCell"/>
</dbReference>